<accession>Q7P3D9</accession>
<dbReference type="EC" id="2.7.6.5" evidence="1"/>
<dbReference type="GO" id="GO:0008728">
    <property type="term" value="F:GTP diphosphokinase activity"/>
    <property type="evidence" value="ECO:0007669"/>
    <property type="project" value="UniProtKB-EC"/>
</dbReference>
<dbReference type="AlphaFoldDB" id="Q7P3D9"/>
<dbReference type="EMBL" id="AABF01000273">
    <property type="protein sequence ID" value="EAA23065.1"/>
    <property type="molecule type" value="Genomic_DNA"/>
</dbReference>
<organism evidence="1 2">
    <name type="scientific">Fusobacterium vincentii ATCC 49256</name>
    <dbReference type="NCBI Taxonomy" id="209882"/>
    <lineage>
        <taxon>Bacteria</taxon>
        <taxon>Fusobacteriati</taxon>
        <taxon>Fusobacteriota</taxon>
        <taxon>Fusobacteriia</taxon>
        <taxon>Fusobacteriales</taxon>
        <taxon>Fusobacteriaceae</taxon>
        <taxon>Fusobacterium</taxon>
    </lineage>
</organism>
<evidence type="ECO:0000313" key="2">
    <source>
        <dbReference type="Proteomes" id="UP000006454"/>
    </source>
</evidence>
<reference evidence="1 2" key="1">
    <citation type="journal article" date="2003" name="Genome Res.">
        <title>Genome analysis of F. nucleatum sub spp vincentii and its comparison with the genome of F. nucleatum ATCC 25586.</title>
        <authorList>
            <person name="Kapatral V."/>
            <person name="Ivanova N."/>
            <person name="Anderson I."/>
            <person name="Reznik G."/>
            <person name="Bhattacharyya A."/>
            <person name="Gardner W.L."/>
            <person name="Mikhailova N."/>
            <person name="Lapidus A."/>
            <person name="Larsen N."/>
            <person name="D'Souza M."/>
            <person name="Walunas T."/>
            <person name="Haselkorn R."/>
            <person name="Overbeek R."/>
            <person name="Kyrpides N."/>
        </authorList>
    </citation>
    <scope>NUCLEOTIDE SEQUENCE [LARGE SCALE GENOMIC DNA]</scope>
    <source>
        <strain evidence="1 2">ATCC 49256</strain>
    </source>
</reference>
<gene>
    <name evidence="1" type="ORF">FNV0088</name>
</gene>
<keyword evidence="1" id="KW-0418">Kinase</keyword>
<dbReference type="GO" id="GO:0016301">
    <property type="term" value="F:kinase activity"/>
    <property type="evidence" value="ECO:0007669"/>
    <property type="project" value="UniProtKB-KW"/>
</dbReference>
<sequence length="64" mass="7772">MDKLIKEEFFKEFSIDEDYFLSTGLDWNELENIYEDYVELVPLLEKEARTYCIKINRCTFCTLC</sequence>
<keyword evidence="1" id="KW-0808">Transferase</keyword>
<dbReference type="Proteomes" id="UP000006454">
    <property type="component" value="Unassembled WGS sequence"/>
</dbReference>
<evidence type="ECO:0000313" key="1">
    <source>
        <dbReference type="EMBL" id="EAA23065.1"/>
    </source>
</evidence>
<proteinExistence type="predicted"/>
<comment type="caution">
    <text evidence="1">The sequence shown here is derived from an EMBL/GenBank/DDBJ whole genome shotgun (WGS) entry which is preliminary data.</text>
</comment>
<protein>
    <submittedName>
        <fullName evidence="1">GTP pyrophosphokinase</fullName>
        <ecNumber evidence="1">2.7.6.5</ecNumber>
    </submittedName>
</protein>
<name>Q7P3D9_FUSVC</name>